<dbReference type="SUPFAM" id="SSF53244">
    <property type="entry name" value="MurD-like peptide ligases, peptide-binding domain"/>
    <property type="match status" value="1"/>
</dbReference>
<protein>
    <recommendedName>
        <fullName evidence="1">Mur ligase C-terminal domain-containing protein</fullName>
    </recommendedName>
</protein>
<reference evidence="2" key="1">
    <citation type="submission" date="2019-08" db="EMBL/GenBank/DDBJ databases">
        <authorList>
            <person name="Kucharzyk K."/>
            <person name="Murdoch R.W."/>
            <person name="Higgins S."/>
            <person name="Loffler F."/>
        </authorList>
    </citation>
    <scope>NUCLEOTIDE SEQUENCE</scope>
</reference>
<dbReference type="GO" id="GO:0016881">
    <property type="term" value="F:acid-amino acid ligase activity"/>
    <property type="evidence" value="ECO:0007669"/>
    <property type="project" value="InterPro"/>
</dbReference>
<evidence type="ECO:0000259" key="1">
    <source>
        <dbReference type="Pfam" id="PF02875"/>
    </source>
</evidence>
<organism evidence="2">
    <name type="scientific">bioreactor metagenome</name>
    <dbReference type="NCBI Taxonomy" id="1076179"/>
    <lineage>
        <taxon>unclassified sequences</taxon>
        <taxon>metagenomes</taxon>
        <taxon>ecological metagenomes</taxon>
    </lineage>
</organism>
<sequence length="129" mass="13789">MLRRDPIFIADGGHNPQGVSVAAESLKAHFPDRKITFLIGIMADKDIPHMIEQIGPIAESFVTVTPNNPRAMQAEELAKLLQEHGLNAVSCRSVQEGVSKALEQSGSNGIVCALGSLYLLGDVRSILGV</sequence>
<dbReference type="InterPro" id="IPR036615">
    <property type="entry name" value="Mur_ligase_C_dom_sf"/>
</dbReference>
<comment type="caution">
    <text evidence="2">The sequence shown here is derived from an EMBL/GenBank/DDBJ whole genome shotgun (WGS) entry which is preliminary data.</text>
</comment>
<proteinExistence type="predicted"/>
<accession>A0A644Y9J9</accession>
<dbReference type="InterPro" id="IPR004101">
    <property type="entry name" value="Mur_ligase_C"/>
</dbReference>
<feature type="domain" description="Mur ligase C-terminal" evidence="1">
    <location>
        <begin position="5"/>
        <end position="116"/>
    </location>
</feature>
<name>A0A644Y9J9_9ZZZZ</name>
<dbReference type="AlphaFoldDB" id="A0A644Y9J9"/>
<evidence type="ECO:0000313" key="2">
    <source>
        <dbReference type="EMBL" id="MPM24598.1"/>
    </source>
</evidence>
<dbReference type="EMBL" id="VSSQ01004298">
    <property type="protein sequence ID" value="MPM24598.1"/>
    <property type="molecule type" value="Genomic_DNA"/>
</dbReference>
<dbReference type="Pfam" id="PF02875">
    <property type="entry name" value="Mur_ligase_C"/>
    <property type="match status" value="1"/>
</dbReference>
<dbReference type="Gene3D" id="3.90.190.20">
    <property type="entry name" value="Mur ligase, C-terminal domain"/>
    <property type="match status" value="1"/>
</dbReference>
<gene>
    <name evidence="2" type="ORF">SDC9_71081</name>
</gene>